<evidence type="ECO:0000256" key="1">
    <source>
        <dbReference type="SAM" id="MobiDB-lite"/>
    </source>
</evidence>
<organism evidence="2 3">
    <name type="scientific">Sphagnum troendelagicum</name>
    <dbReference type="NCBI Taxonomy" id="128251"/>
    <lineage>
        <taxon>Eukaryota</taxon>
        <taxon>Viridiplantae</taxon>
        <taxon>Streptophyta</taxon>
        <taxon>Embryophyta</taxon>
        <taxon>Bryophyta</taxon>
        <taxon>Sphagnophytina</taxon>
        <taxon>Sphagnopsida</taxon>
        <taxon>Sphagnales</taxon>
        <taxon>Sphagnaceae</taxon>
        <taxon>Sphagnum</taxon>
    </lineage>
</organism>
<protein>
    <submittedName>
        <fullName evidence="2">Uncharacterized protein</fullName>
    </submittedName>
</protein>
<dbReference type="PANTHER" id="PTHR34724:SF2">
    <property type="entry name" value="OS12G0596101 PROTEIN"/>
    <property type="match status" value="1"/>
</dbReference>
<keyword evidence="3" id="KW-1185">Reference proteome</keyword>
<reference evidence="2" key="1">
    <citation type="submission" date="2024-02" db="EMBL/GenBank/DDBJ databases">
        <authorList>
            <consortium name="ELIXIR-Norway"/>
            <consortium name="Elixir Norway"/>
        </authorList>
    </citation>
    <scope>NUCLEOTIDE SEQUENCE</scope>
</reference>
<dbReference type="PANTHER" id="PTHR34724">
    <property type="entry name" value="OS12G0596101 PROTEIN"/>
    <property type="match status" value="1"/>
</dbReference>
<gene>
    <name evidence="2" type="ORF">CSSPTR1EN2_LOCUS6463</name>
</gene>
<dbReference type="EMBL" id="OZ019905">
    <property type="protein sequence ID" value="CAK9202550.1"/>
    <property type="molecule type" value="Genomic_DNA"/>
</dbReference>
<proteinExistence type="predicted"/>
<evidence type="ECO:0000313" key="2">
    <source>
        <dbReference type="EMBL" id="CAK9202550.1"/>
    </source>
</evidence>
<name>A0ABP0TR70_9BRYO</name>
<accession>A0ABP0TR70</accession>
<feature type="region of interest" description="Disordered" evidence="1">
    <location>
        <begin position="47"/>
        <end position="70"/>
    </location>
</feature>
<evidence type="ECO:0000313" key="3">
    <source>
        <dbReference type="Proteomes" id="UP001497512"/>
    </source>
</evidence>
<sequence>MCYAVECKQCGKTTWAGCGRHVPEVYKSIPQDKVSLCKDWPGISFPEQASEEKTTDVGHQAAESASGTGMSATHLLETECATAVTLASEVCSLFTIS</sequence>
<dbReference type="Proteomes" id="UP001497512">
    <property type="component" value="Chromosome 13"/>
</dbReference>